<accession>A0A098VUQ2</accession>
<evidence type="ECO:0000313" key="2">
    <source>
        <dbReference type="Proteomes" id="UP000029725"/>
    </source>
</evidence>
<name>A0A098VUQ2_9MICR</name>
<dbReference type="RefSeq" id="XP_013237822.1">
    <property type="nucleotide sequence ID" value="XM_013382368.1"/>
</dbReference>
<reference evidence="1 2" key="1">
    <citation type="submission" date="2014-04" db="EMBL/GenBank/DDBJ databases">
        <title>A new species of microsporidia sheds light on the evolution of extreme parasitism.</title>
        <authorList>
            <person name="Haag K.L."/>
            <person name="James T.Y."/>
            <person name="Larsson R."/>
            <person name="Schaer T.M."/>
            <person name="Refardt D."/>
            <person name="Pombert J.-F."/>
            <person name="Ebert D."/>
        </authorList>
    </citation>
    <scope>NUCLEOTIDE SEQUENCE [LARGE SCALE GENOMIC DNA]</scope>
    <source>
        <strain evidence="1 2">UGP3</strain>
        <tissue evidence="1">Spores</tissue>
    </source>
</reference>
<dbReference type="HOGENOM" id="CLU_044375_0_0_1"/>
<feature type="non-terminal residue" evidence="1">
    <location>
        <position position="233"/>
    </location>
</feature>
<dbReference type="VEuPathDB" id="MicrosporidiaDB:DI09_378p10"/>
<organism evidence="1 2">
    <name type="scientific">Mitosporidium daphniae</name>
    <dbReference type="NCBI Taxonomy" id="1485682"/>
    <lineage>
        <taxon>Eukaryota</taxon>
        <taxon>Fungi</taxon>
        <taxon>Fungi incertae sedis</taxon>
        <taxon>Microsporidia</taxon>
        <taxon>Mitosporidium</taxon>
    </lineage>
</organism>
<dbReference type="Proteomes" id="UP000029725">
    <property type="component" value="Unassembled WGS sequence"/>
</dbReference>
<dbReference type="GeneID" id="25259728"/>
<protein>
    <submittedName>
        <fullName evidence="1">Uncharacterized protein</fullName>
    </submittedName>
</protein>
<evidence type="ECO:0000313" key="1">
    <source>
        <dbReference type="EMBL" id="KGG51386.1"/>
    </source>
</evidence>
<dbReference type="EMBL" id="JMKJ01000306">
    <property type="protein sequence ID" value="KGG51386.1"/>
    <property type="molecule type" value="Genomic_DNA"/>
</dbReference>
<comment type="caution">
    <text evidence="1">The sequence shown here is derived from an EMBL/GenBank/DDBJ whole genome shotgun (WGS) entry which is preliminary data.</text>
</comment>
<gene>
    <name evidence="1" type="ORF">DI09_378p10</name>
</gene>
<sequence>MDRKQRFLLRWQVFFLTILKIIWSPTYSAANSIPNWDRILNLNDGKSIDELKWIFFSQNGISKSEILKFFQASQAGATFFANFNISLIPSIADTPTLDSESVVQSTQEQQSVQEQEKIHENLEDTNVSPANSSPFGISDAIFDGLGVKFTKDFATTVVGRLNLNDAYTKYPVFVDIFKGKKVFATMNDISEKLKNPFHFFFSPALINIYYLDEFDLEDMLHYLAYSGGAVGFM</sequence>
<proteinExistence type="predicted"/>
<keyword evidence="2" id="KW-1185">Reference proteome</keyword>
<dbReference type="AlphaFoldDB" id="A0A098VUQ2"/>